<keyword evidence="9" id="KW-0472">Membrane</keyword>
<evidence type="ECO:0000256" key="7">
    <source>
        <dbReference type="ARBA" id="ARBA00022729"/>
    </source>
</evidence>
<proteinExistence type="inferred from homology"/>
<keyword evidence="11" id="KW-0175">Coiled coil</keyword>
<dbReference type="Proteomes" id="UP000434554">
    <property type="component" value="Unassembled WGS sequence"/>
</dbReference>
<dbReference type="GO" id="GO:0009986">
    <property type="term" value="C:cell surface"/>
    <property type="evidence" value="ECO:0007669"/>
    <property type="project" value="UniProtKB-SubCell"/>
</dbReference>
<feature type="coiled-coil region" evidence="11">
    <location>
        <begin position="356"/>
        <end position="383"/>
    </location>
</feature>
<evidence type="ECO:0000256" key="6">
    <source>
        <dbReference type="ARBA" id="ARBA00022692"/>
    </source>
</evidence>
<name>A0A833CCW0_9FIRM</name>
<organism evidence="16 17">
    <name type="scientific">Veillonella seminalis</name>
    <dbReference type="NCBI Taxonomy" id="1502943"/>
    <lineage>
        <taxon>Bacteria</taxon>
        <taxon>Bacillati</taxon>
        <taxon>Bacillota</taxon>
        <taxon>Negativicutes</taxon>
        <taxon>Veillonellales</taxon>
        <taxon>Veillonellaceae</taxon>
        <taxon>Veillonella</taxon>
    </lineage>
</organism>
<accession>A0A833CCW0</accession>
<evidence type="ECO:0000259" key="13">
    <source>
        <dbReference type="Pfam" id="PF03895"/>
    </source>
</evidence>
<evidence type="ECO:0000256" key="2">
    <source>
        <dbReference type="ARBA" id="ARBA00004442"/>
    </source>
</evidence>
<evidence type="ECO:0000256" key="12">
    <source>
        <dbReference type="SAM" id="MobiDB-lite"/>
    </source>
</evidence>
<evidence type="ECO:0000256" key="9">
    <source>
        <dbReference type="ARBA" id="ARBA00023136"/>
    </source>
</evidence>
<dbReference type="GO" id="GO:0015031">
    <property type="term" value="P:protein transport"/>
    <property type="evidence" value="ECO:0007669"/>
    <property type="project" value="UniProtKB-KW"/>
</dbReference>
<dbReference type="InterPro" id="IPR008635">
    <property type="entry name" value="Coiled_stalk_dom"/>
</dbReference>
<evidence type="ECO:0000256" key="1">
    <source>
        <dbReference type="ARBA" id="ARBA00004241"/>
    </source>
</evidence>
<keyword evidence="10" id="KW-0998">Cell outer membrane</keyword>
<keyword evidence="4" id="KW-0813">Transport</keyword>
<dbReference type="AlphaFoldDB" id="A0A833CCW0"/>
<feature type="domain" description="Trimeric autotransporter adhesin YadA-like stalk" evidence="14">
    <location>
        <begin position="218"/>
        <end position="262"/>
    </location>
</feature>
<evidence type="ECO:0000256" key="5">
    <source>
        <dbReference type="ARBA" id="ARBA00022452"/>
    </source>
</evidence>
<evidence type="ECO:0000259" key="15">
    <source>
        <dbReference type="Pfam" id="PF13018"/>
    </source>
</evidence>
<keyword evidence="7" id="KW-0732">Signal</keyword>
<keyword evidence="6" id="KW-0812">Transmembrane</keyword>
<dbReference type="Pfam" id="PF13018">
    <property type="entry name" value="ESPR"/>
    <property type="match status" value="1"/>
</dbReference>
<evidence type="ECO:0000256" key="8">
    <source>
        <dbReference type="ARBA" id="ARBA00022927"/>
    </source>
</evidence>
<dbReference type="EMBL" id="WBKH01000002">
    <property type="protein sequence ID" value="KAB1479610.1"/>
    <property type="molecule type" value="Genomic_DNA"/>
</dbReference>
<dbReference type="InterPro" id="IPR011049">
    <property type="entry name" value="Serralysin-like_metalloprot_C"/>
</dbReference>
<evidence type="ECO:0000256" key="10">
    <source>
        <dbReference type="ARBA" id="ARBA00023237"/>
    </source>
</evidence>
<dbReference type="Gene3D" id="2.60.40.4050">
    <property type="match status" value="1"/>
</dbReference>
<feature type="domain" description="Trimeric autotransporter adhesin YadA-like C-terminal membrane anchor" evidence="13">
    <location>
        <begin position="273"/>
        <end position="328"/>
    </location>
</feature>
<evidence type="ECO:0000256" key="3">
    <source>
        <dbReference type="ARBA" id="ARBA00005848"/>
    </source>
</evidence>
<keyword evidence="5" id="KW-1134">Transmembrane beta strand</keyword>
<dbReference type="InterPro" id="IPR005594">
    <property type="entry name" value="YadA_C"/>
</dbReference>
<dbReference type="SUPFAM" id="SSF101967">
    <property type="entry name" value="Adhesin YadA, collagen-binding domain"/>
    <property type="match status" value="1"/>
</dbReference>
<dbReference type="InterPro" id="IPR024973">
    <property type="entry name" value="ESPR"/>
</dbReference>
<dbReference type="Gene3D" id="3.30.1300.30">
    <property type="entry name" value="GSPII I/J protein-like"/>
    <property type="match status" value="1"/>
</dbReference>
<dbReference type="Pfam" id="PF05662">
    <property type="entry name" value="YadA_stalk"/>
    <property type="match status" value="1"/>
</dbReference>
<feature type="region of interest" description="Disordered" evidence="12">
    <location>
        <begin position="129"/>
        <end position="166"/>
    </location>
</feature>
<protein>
    <recommendedName>
        <fullName evidence="18">Trimeric autotransporter adhesin YadA-like C-terminal membrane anchor domain-containing protein</fullName>
    </recommendedName>
</protein>
<dbReference type="GO" id="GO:0009279">
    <property type="term" value="C:cell outer membrane"/>
    <property type="evidence" value="ECO:0007669"/>
    <property type="project" value="UniProtKB-SubCell"/>
</dbReference>
<evidence type="ECO:0000313" key="17">
    <source>
        <dbReference type="Proteomes" id="UP000434554"/>
    </source>
</evidence>
<comment type="subcellular location">
    <subcellularLocation>
        <location evidence="2">Cell outer membrane</location>
    </subcellularLocation>
    <subcellularLocation>
        <location evidence="1">Cell surface</location>
    </subcellularLocation>
</comment>
<dbReference type="InterPro" id="IPR045584">
    <property type="entry name" value="Pilin-like"/>
</dbReference>
<dbReference type="SUPFAM" id="SSF54523">
    <property type="entry name" value="Pili subunits"/>
    <property type="match status" value="1"/>
</dbReference>
<feature type="domain" description="ESPR" evidence="15">
    <location>
        <begin position="7"/>
        <end position="52"/>
    </location>
</feature>
<comment type="caution">
    <text evidence="16">The sequence shown here is derived from an EMBL/GenBank/DDBJ whole genome shotgun (WGS) entry which is preliminary data.</text>
</comment>
<comment type="similarity">
    <text evidence="3">Belongs to the autotransporter-2 (AT-2) (TC 1.B.40) family.</text>
</comment>
<keyword evidence="8" id="KW-0653">Protein transport</keyword>
<evidence type="ECO:0000259" key="14">
    <source>
        <dbReference type="Pfam" id="PF05662"/>
    </source>
</evidence>
<evidence type="ECO:0000313" key="16">
    <source>
        <dbReference type="EMBL" id="KAB1479610.1"/>
    </source>
</evidence>
<evidence type="ECO:0000256" key="11">
    <source>
        <dbReference type="SAM" id="Coils"/>
    </source>
</evidence>
<evidence type="ECO:0008006" key="18">
    <source>
        <dbReference type="Google" id="ProtNLM"/>
    </source>
</evidence>
<sequence length="386" mass="39107">MRDVFCMNRIFKVAWSKTKGYYVVASELAKNHQGGSCRIKRLSAAIMAVLVLTPQMTALATTISVNDETWFAGSAGSGVLTIEAGSGISLTVSDATGTSTSKSMTLTISLDDDTLEAVSTAVSSVSSASTSASSAESSATEASTSASSAESSATEASTSADSASSSATAADSSATEASISASSAASSATAANSVAIGAGSVADEENTVSVGSPGNERKITNVAAGEVSATSTDAVNGSQLYSVASSVSNLSNRVNKVGANAAALAALHPLDFDPTDKVSFAVGYGNYRGENAMALGAFYRPNDNTMFSIGGTMGNGENMINVGASFKFGSSTIDSVKKAQYQNAPMSTMNALEDQVQSQQKTISTEASQIEELQAQVRALMEKAGI</sequence>
<dbReference type="Pfam" id="PF03895">
    <property type="entry name" value="YadA_anchor"/>
    <property type="match status" value="1"/>
</dbReference>
<gene>
    <name evidence="16" type="ORF">F8R14_01850</name>
</gene>
<reference evidence="16 17" key="1">
    <citation type="submission" date="2019-09" db="EMBL/GenBank/DDBJ databases">
        <title>Draft genome sequence of 3 type strains from the CCUG.</title>
        <authorList>
            <person name="Pineiro-Iglesias B."/>
            <person name="Tunovic T."/>
            <person name="Unosson C."/>
            <person name="Inganas E."/>
            <person name="Ohlen M."/>
            <person name="Cardew S."/>
            <person name="Jensie-Markopoulos S."/>
            <person name="Salva-Serra F."/>
            <person name="Jaen-Luchoro D."/>
            <person name="Karlsson R."/>
            <person name="Svensson-Stadler L."/>
            <person name="Chun J."/>
            <person name="Moore E."/>
        </authorList>
    </citation>
    <scope>NUCLEOTIDE SEQUENCE [LARGE SCALE GENOMIC DNA]</scope>
    <source>
        <strain evidence="16 17">CCUG 65427</strain>
    </source>
</reference>
<evidence type="ECO:0000256" key="4">
    <source>
        <dbReference type="ARBA" id="ARBA00022448"/>
    </source>
</evidence>